<keyword evidence="2" id="KW-0378">Hydrolase</keyword>
<sequence length="248" mass="28559">MYKSIMVFLLAALVMTSEAQAAGNEWNDSFSKAKKTLERQVYYDHRITLYCGAAFDKKKNVTLPEGFTAAKHGKRAGKVEWEHVVPAENFGQAFAEWREGDAQCVDNRGKAFKGRKCAEKVSREYRLMQADLYNLYPAIGAVNALRQNHNFQMLPGEKPDFGSCEMKIADRKAEPPIRSRGQIARTYKYMADAYAPRYRMSRQQTQLMDAWDKMYPVDAWECTRARRIERLQGNENPFVKERCQEAGL</sequence>
<dbReference type="Pfam" id="PF04231">
    <property type="entry name" value="Endonuclease_1"/>
    <property type="match status" value="1"/>
</dbReference>
<dbReference type="EMBL" id="BK015482">
    <property type="protein sequence ID" value="DAE09030.1"/>
    <property type="molecule type" value="Genomic_DNA"/>
</dbReference>
<dbReference type="GO" id="GO:0004519">
    <property type="term" value="F:endonuclease activity"/>
    <property type="evidence" value="ECO:0007669"/>
    <property type="project" value="UniProtKB-KW"/>
</dbReference>
<keyword evidence="3" id="KW-0255">Endonuclease</keyword>
<proteinExistence type="predicted"/>
<name>A0A8S5PPK0_9CAUD</name>
<protein>
    <submittedName>
        <fullName evidence="3">DNA-specific endonuclease I</fullName>
    </submittedName>
</protein>
<evidence type="ECO:0000256" key="1">
    <source>
        <dbReference type="ARBA" id="ARBA00022722"/>
    </source>
</evidence>
<dbReference type="PANTHER" id="PTHR33607">
    <property type="entry name" value="ENDONUCLEASE-1"/>
    <property type="match status" value="1"/>
</dbReference>
<evidence type="ECO:0000256" key="2">
    <source>
        <dbReference type="ARBA" id="ARBA00022801"/>
    </source>
</evidence>
<accession>A0A8S5PPK0</accession>
<dbReference type="InterPro" id="IPR007346">
    <property type="entry name" value="Endonuclease-I"/>
</dbReference>
<reference evidence="3" key="1">
    <citation type="journal article" date="2021" name="Proc. Natl. Acad. Sci. U.S.A.">
        <title>A Catalog of Tens of Thousands of Viruses from Human Metagenomes Reveals Hidden Associations with Chronic Diseases.</title>
        <authorList>
            <person name="Tisza M.J."/>
            <person name="Buck C.B."/>
        </authorList>
    </citation>
    <scope>NUCLEOTIDE SEQUENCE</scope>
    <source>
        <strain evidence="3">CtEg02</strain>
    </source>
</reference>
<dbReference type="PANTHER" id="PTHR33607:SF2">
    <property type="entry name" value="ENDONUCLEASE-1"/>
    <property type="match status" value="1"/>
</dbReference>
<keyword evidence="1" id="KW-0540">Nuclease</keyword>
<organism evidence="3">
    <name type="scientific">Myoviridae sp. ctEg02</name>
    <dbReference type="NCBI Taxonomy" id="2825061"/>
    <lineage>
        <taxon>Viruses</taxon>
        <taxon>Duplodnaviria</taxon>
        <taxon>Heunggongvirae</taxon>
        <taxon>Uroviricota</taxon>
        <taxon>Caudoviricetes</taxon>
    </lineage>
</organism>
<dbReference type="SUPFAM" id="SSF54060">
    <property type="entry name" value="His-Me finger endonucleases"/>
    <property type="match status" value="1"/>
</dbReference>
<evidence type="ECO:0000313" key="3">
    <source>
        <dbReference type="EMBL" id="DAE09030.1"/>
    </source>
</evidence>
<dbReference type="GO" id="GO:0016787">
    <property type="term" value="F:hydrolase activity"/>
    <property type="evidence" value="ECO:0007669"/>
    <property type="project" value="UniProtKB-KW"/>
</dbReference>
<dbReference type="InterPro" id="IPR044925">
    <property type="entry name" value="His-Me_finger_sf"/>
</dbReference>